<dbReference type="OrthoDB" id="3366546at2759"/>
<dbReference type="AlphaFoldDB" id="A0A5J5EW95"/>
<comment type="caution">
    <text evidence="2">The sequence shown here is derived from an EMBL/GenBank/DDBJ whole genome shotgun (WGS) entry which is preliminary data.</text>
</comment>
<evidence type="ECO:0000256" key="1">
    <source>
        <dbReference type="SAM" id="MobiDB-lite"/>
    </source>
</evidence>
<reference evidence="2 3" key="1">
    <citation type="submission" date="2019-09" db="EMBL/GenBank/DDBJ databases">
        <title>Draft genome of the ectomycorrhizal ascomycete Sphaerosporella brunnea.</title>
        <authorList>
            <consortium name="DOE Joint Genome Institute"/>
            <person name="Benucci G.M."/>
            <person name="Marozzi G."/>
            <person name="Antonielli L."/>
            <person name="Sanchez S."/>
            <person name="Marco P."/>
            <person name="Wang X."/>
            <person name="Falini L.B."/>
            <person name="Barry K."/>
            <person name="Haridas S."/>
            <person name="Lipzen A."/>
            <person name="Labutti K."/>
            <person name="Grigoriev I.V."/>
            <person name="Murat C."/>
            <person name="Martin F."/>
            <person name="Albertini E."/>
            <person name="Donnini D."/>
            <person name="Bonito G."/>
        </authorList>
    </citation>
    <scope>NUCLEOTIDE SEQUENCE [LARGE SCALE GENOMIC DNA]</scope>
    <source>
        <strain evidence="2 3">Sb_GMNB300</strain>
    </source>
</reference>
<dbReference type="FunCoup" id="A0A5J5EW95">
    <property type="interactions" value="54"/>
</dbReference>
<proteinExistence type="predicted"/>
<organism evidence="2 3">
    <name type="scientific">Sphaerosporella brunnea</name>
    <dbReference type="NCBI Taxonomy" id="1250544"/>
    <lineage>
        <taxon>Eukaryota</taxon>
        <taxon>Fungi</taxon>
        <taxon>Dikarya</taxon>
        <taxon>Ascomycota</taxon>
        <taxon>Pezizomycotina</taxon>
        <taxon>Pezizomycetes</taxon>
        <taxon>Pezizales</taxon>
        <taxon>Pyronemataceae</taxon>
        <taxon>Sphaerosporella</taxon>
    </lineage>
</organism>
<evidence type="ECO:0000313" key="3">
    <source>
        <dbReference type="Proteomes" id="UP000326924"/>
    </source>
</evidence>
<dbReference type="Proteomes" id="UP000326924">
    <property type="component" value="Unassembled WGS sequence"/>
</dbReference>
<gene>
    <name evidence="2" type="ORF">FN846DRAFT_907739</name>
</gene>
<dbReference type="InParanoid" id="A0A5J5EW95"/>
<name>A0A5J5EW95_9PEZI</name>
<accession>A0A5J5EW95</accession>
<protein>
    <submittedName>
        <fullName evidence="2">Uncharacterized protein</fullName>
    </submittedName>
</protein>
<keyword evidence="3" id="KW-1185">Reference proteome</keyword>
<dbReference type="EMBL" id="VXIS01000107">
    <property type="protein sequence ID" value="KAA8904536.1"/>
    <property type="molecule type" value="Genomic_DNA"/>
</dbReference>
<feature type="region of interest" description="Disordered" evidence="1">
    <location>
        <begin position="104"/>
        <end position="185"/>
    </location>
</feature>
<evidence type="ECO:0000313" key="2">
    <source>
        <dbReference type="EMBL" id="KAA8904536.1"/>
    </source>
</evidence>
<feature type="compositionally biased region" description="Basic residues" evidence="1">
    <location>
        <begin position="127"/>
        <end position="137"/>
    </location>
</feature>
<sequence>MPMKLHRDQFRWKNGRGHDQKPILYSQKANTYGLGKKQHDSDQWWTKAFDNQLKSLDVSNSTSGEVTVKQTVTNATPLGMAITSRYYIKFVSGGILKGDVETAVEEKELDTDKKSEEKEKTVVKKEKKEKKEKKKTSKNSSSRSSQESSSIAEGKRIEKNEKNKKKRKAEETRAERKGKKRLKRLLEKEMASLQALSVEA</sequence>
<feature type="compositionally biased region" description="Low complexity" evidence="1">
    <location>
        <begin position="138"/>
        <end position="150"/>
    </location>
</feature>
<feature type="compositionally biased region" description="Basic and acidic residues" evidence="1">
    <location>
        <begin position="104"/>
        <end position="126"/>
    </location>
</feature>